<evidence type="ECO:0000313" key="1">
    <source>
        <dbReference type="EMBL" id="SNV37435.1"/>
    </source>
</evidence>
<dbReference type="AlphaFoldDB" id="A0A239WS73"/>
<sequence length="170" mass="18931">MRSVLLYLALGLVFYLSSCRDEGGGSGGYFIRMKVNGNLKKGDISQTRSFLTDYQAVVGDTQKNFTQLMVVSTNLNGKNFEMLSFSLNEFTGVGTYSLAEDDPRTSAQYGEDVNNSSKIYPKHSGQMIITEFKDNKVRGTFEFVGKNYETGQTVSITNGEFYLEAQKNVL</sequence>
<reference evidence="1 2" key="1">
    <citation type="submission" date="2017-06" db="EMBL/GenBank/DDBJ databases">
        <authorList>
            <consortium name="Pathogen Informatics"/>
        </authorList>
    </citation>
    <scope>NUCLEOTIDE SEQUENCE [LARGE SCALE GENOMIC DNA]</scope>
    <source>
        <strain evidence="1 2">NCTC13490</strain>
    </source>
</reference>
<dbReference type="RefSeq" id="WP_095070357.1">
    <property type="nucleotide sequence ID" value="NZ_LT906465.1"/>
</dbReference>
<dbReference type="KEGG" id="ctak:4412677_00665"/>
<dbReference type="Proteomes" id="UP000215196">
    <property type="component" value="Chromosome 1"/>
</dbReference>
<protein>
    <submittedName>
        <fullName evidence="1">Uncharacterized protein</fullName>
    </submittedName>
</protein>
<keyword evidence="2" id="KW-1185">Reference proteome</keyword>
<dbReference type="InterPro" id="IPR046219">
    <property type="entry name" value="DUF6252"/>
</dbReference>
<gene>
    <name evidence="1" type="ORF">SAMEA4412677_00665</name>
</gene>
<name>A0A239WS73_9FLAO</name>
<organism evidence="1 2">
    <name type="scientific">Chryseobacterium taklimakanense</name>
    <dbReference type="NCBI Taxonomy" id="536441"/>
    <lineage>
        <taxon>Bacteria</taxon>
        <taxon>Pseudomonadati</taxon>
        <taxon>Bacteroidota</taxon>
        <taxon>Flavobacteriia</taxon>
        <taxon>Flavobacteriales</taxon>
        <taxon>Weeksellaceae</taxon>
        <taxon>Chryseobacterium group</taxon>
        <taxon>Chryseobacterium</taxon>
    </lineage>
</organism>
<proteinExistence type="predicted"/>
<dbReference type="Pfam" id="PF19765">
    <property type="entry name" value="DUF6252"/>
    <property type="match status" value="1"/>
</dbReference>
<evidence type="ECO:0000313" key="2">
    <source>
        <dbReference type="Proteomes" id="UP000215196"/>
    </source>
</evidence>
<accession>A0A239WS73</accession>
<dbReference type="EMBL" id="LT906465">
    <property type="protein sequence ID" value="SNV37435.1"/>
    <property type="molecule type" value="Genomic_DNA"/>
</dbReference>